<dbReference type="RefSeq" id="WP_212517610.1">
    <property type="nucleotide sequence ID" value="NZ_JAGSOH010000017.1"/>
</dbReference>
<organism evidence="5 6">
    <name type="scientific">Actinospica acidithermotolerans</name>
    <dbReference type="NCBI Taxonomy" id="2828514"/>
    <lineage>
        <taxon>Bacteria</taxon>
        <taxon>Bacillati</taxon>
        <taxon>Actinomycetota</taxon>
        <taxon>Actinomycetes</taxon>
        <taxon>Catenulisporales</taxon>
        <taxon>Actinospicaceae</taxon>
        <taxon>Actinospica</taxon>
    </lineage>
</organism>
<dbReference type="InterPro" id="IPR003439">
    <property type="entry name" value="ABC_transporter-like_ATP-bd"/>
</dbReference>
<proteinExistence type="predicted"/>
<reference evidence="5" key="1">
    <citation type="submission" date="2021-04" db="EMBL/GenBank/DDBJ databases">
        <title>Genome based classification of Actinospica acidithermotolerans sp. nov., an actinobacterium isolated from an Indonesian hot spring.</title>
        <authorList>
            <person name="Kusuma A.B."/>
            <person name="Putra K.E."/>
            <person name="Nafisah S."/>
            <person name="Loh J."/>
            <person name="Nouioui I."/>
            <person name="Goodfellow M."/>
        </authorList>
    </citation>
    <scope>NUCLEOTIDE SEQUENCE</scope>
    <source>
        <strain evidence="5">MGRD01-02</strain>
    </source>
</reference>
<dbReference type="PANTHER" id="PTHR42939">
    <property type="entry name" value="ABC TRANSPORTER ATP-BINDING PROTEIN ALBC-RELATED"/>
    <property type="match status" value="1"/>
</dbReference>
<dbReference type="GO" id="GO:0016887">
    <property type="term" value="F:ATP hydrolysis activity"/>
    <property type="evidence" value="ECO:0007669"/>
    <property type="project" value="InterPro"/>
</dbReference>
<protein>
    <submittedName>
        <fullName evidence="5">ABC transporter ATP-binding protein</fullName>
    </submittedName>
</protein>
<name>A0A941E7E9_9ACTN</name>
<dbReference type="InterPro" id="IPR003593">
    <property type="entry name" value="AAA+_ATPase"/>
</dbReference>
<evidence type="ECO:0000256" key="1">
    <source>
        <dbReference type="ARBA" id="ARBA00022448"/>
    </source>
</evidence>
<dbReference type="AlphaFoldDB" id="A0A941E7E9"/>
<dbReference type="SUPFAM" id="SSF52540">
    <property type="entry name" value="P-loop containing nucleoside triphosphate hydrolases"/>
    <property type="match status" value="1"/>
</dbReference>
<evidence type="ECO:0000256" key="3">
    <source>
        <dbReference type="ARBA" id="ARBA00022840"/>
    </source>
</evidence>
<dbReference type="SMART" id="SM00382">
    <property type="entry name" value="AAA"/>
    <property type="match status" value="1"/>
</dbReference>
<dbReference type="Pfam" id="PF00005">
    <property type="entry name" value="ABC_tran"/>
    <property type="match status" value="1"/>
</dbReference>
<dbReference type="Gene3D" id="3.40.50.300">
    <property type="entry name" value="P-loop containing nucleotide triphosphate hydrolases"/>
    <property type="match status" value="1"/>
</dbReference>
<dbReference type="GO" id="GO:0005524">
    <property type="term" value="F:ATP binding"/>
    <property type="evidence" value="ECO:0007669"/>
    <property type="project" value="UniProtKB-KW"/>
</dbReference>
<evidence type="ECO:0000313" key="6">
    <source>
        <dbReference type="Proteomes" id="UP000676325"/>
    </source>
</evidence>
<evidence type="ECO:0000313" key="5">
    <source>
        <dbReference type="EMBL" id="MBR7826461.1"/>
    </source>
</evidence>
<evidence type="ECO:0000256" key="2">
    <source>
        <dbReference type="ARBA" id="ARBA00022741"/>
    </source>
</evidence>
<keyword evidence="6" id="KW-1185">Reference proteome</keyword>
<accession>A0A941E7E9</accession>
<keyword evidence="2" id="KW-0547">Nucleotide-binding</keyword>
<dbReference type="InterPro" id="IPR051782">
    <property type="entry name" value="ABC_Transporter_VariousFunc"/>
</dbReference>
<keyword evidence="3 5" id="KW-0067">ATP-binding</keyword>
<dbReference type="PANTHER" id="PTHR42939:SF1">
    <property type="entry name" value="ABC TRANSPORTER ATP-BINDING PROTEIN ALBC-RELATED"/>
    <property type="match status" value="1"/>
</dbReference>
<gene>
    <name evidence="5" type="ORF">KDK95_09120</name>
</gene>
<dbReference type="EMBL" id="JAGSOH010000017">
    <property type="protein sequence ID" value="MBR7826461.1"/>
    <property type="molecule type" value="Genomic_DNA"/>
</dbReference>
<feature type="domain" description="ABC transporter" evidence="4">
    <location>
        <begin position="7"/>
        <end position="232"/>
    </location>
</feature>
<evidence type="ECO:0000259" key="4">
    <source>
        <dbReference type="PROSITE" id="PS50893"/>
    </source>
</evidence>
<dbReference type="Proteomes" id="UP000676325">
    <property type="component" value="Unassembled WGS sequence"/>
</dbReference>
<comment type="caution">
    <text evidence="5">The sequence shown here is derived from an EMBL/GenBank/DDBJ whole genome shotgun (WGS) entry which is preliminary data.</text>
</comment>
<keyword evidence="1" id="KW-0813">Transport</keyword>
<dbReference type="PROSITE" id="PS50893">
    <property type="entry name" value="ABC_TRANSPORTER_2"/>
    <property type="match status" value="1"/>
</dbReference>
<sequence length="302" mass="32441">MTDDTALQVAGLGKRYGRTWALRDCSLRLPIGRIAALVGPNGAGKTTLLHLAVGLLRPDEGEARVFGRDPRAGREALADIGFVAQDTPLYRDFSAAELVKLGGKLNRTWDAALAHERLSRLDIPTGRAVGKLSGGQRAQVALALALAKRPRLLLLDEPIASLDPLARHEFMQTLMGAVSETDTTVLLSSHLLADLERACDFLIVLQKAHVQLSGDVDDLLARHRTLIGPRESEASALAGTFAVIRASRTDRQSTLLVRLPGAMPALAEGWRAQDVNLEDLVLAYLTAGSEARTQTQGELAAK</sequence>
<dbReference type="InterPro" id="IPR027417">
    <property type="entry name" value="P-loop_NTPase"/>
</dbReference>
<dbReference type="CDD" id="cd03230">
    <property type="entry name" value="ABC_DR_subfamily_A"/>
    <property type="match status" value="1"/>
</dbReference>